<feature type="active site" description="For OMPdecase activity" evidence="10">
    <location>
        <position position="60"/>
    </location>
</feature>
<feature type="binding site" evidence="9 11">
    <location>
        <position position="210"/>
    </location>
    <ligand>
        <name>substrate</name>
    </ligand>
</feature>
<dbReference type="Pfam" id="PF00215">
    <property type="entry name" value="OMPdecase"/>
    <property type="match status" value="1"/>
</dbReference>
<keyword evidence="6 9" id="KW-0456">Lyase</keyword>
<evidence type="ECO:0000256" key="11">
    <source>
        <dbReference type="PIRSR" id="PIRSR614732-2"/>
    </source>
</evidence>
<dbReference type="HAMAP" id="MF_01200_B">
    <property type="entry name" value="OMPdecase_type1_B"/>
    <property type="match status" value="1"/>
</dbReference>
<keyword evidence="15" id="KW-1185">Reference proteome</keyword>
<evidence type="ECO:0000313" key="14">
    <source>
        <dbReference type="EMBL" id="MBK5931802.1"/>
    </source>
</evidence>
<accession>A0AAJ0XHM5</accession>
<dbReference type="Gene3D" id="3.20.20.70">
    <property type="entry name" value="Aldolase class I"/>
    <property type="match status" value="1"/>
</dbReference>
<comment type="caution">
    <text evidence="14">The sequence shown here is derived from an EMBL/GenBank/DDBJ whole genome shotgun (WGS) entry which is preliminary data.</text>
</comment>
<evidence type="ECO:0000256" key="2">
    <source>
        <dbReference type="ARBA" id="ARBA00004861"/>
    </source>
</evidence>
<dbReference type="FunFam" id="3.20.20.70:FF:000015">
    <property type="entry name" value="Orotidine 5'-phosphate decarboxylase"/>
    <property type="match status" value="1"/>
</dbReference>
<comment type="similarity">
    <text evidence="8 9">Belongs to the OMP decarboxylase family. Type 1 subfamily.</text>
</comment>
<dbReference type="RefSeq" id="WP_201246637.1">
    <property type="nucleotide sequence ID" value="NZ_NHSF01000070.1"/>
</dbReference>
<reference evidence="14" key="2">
    <citation type="journal article" date="2020" name="Microorganisms">
        <title>Osmotic Adaptation and Compatible Solute Biosynthesis of Phototrophic Bacteria as Revealed from Genome Analyses.</title>
        <authorList>
            <person name="Imhoff J.F."/>
            <person name="Rahn T."/>
            <person name="Kunzel S."/>
            <person name="Keller A."/>
            <person name="Neulinger S.C."/>
        </authorList>
    </citation>
    <scope>NUCLEOTIDE SEQUENCE</scope>
    <source>
        <strain evidence="14">DSM 4395</strain>
    </source>
</reference>
<feature type="binding site" evidence="9 11">
    <location>
        <position position="189"/>
    </location>
    <ligand>
        <name>substrate</name>
    </ligand>
</feature>
<dbReference type="InterPro" id="IPR013785">
    <property type="entry name" value="Aldolase_TIM"/>
</dbReference>
<comment type="function">
    <text evidence="1 9">Catalyzes the decarboxylation of orotidine 5'-monophosphate (OMP) to uridine 5'-monophosphate (UMP).</text>
</comment>
<dbReference type="PANTHER" id="PTHR32119">
    <property type="entry name" value="OROTIDINE 5'-PHOSPHATE DECARBOXYLASE"/>
    <property type="match status" value="1"/>
</dbReference>
<proteinExistence type="inferred from homology"/>
<feature type="binding site" evidence="9 11">
    <location>
        <position position="11"/>
    </location>
    <ligand>
        <name>substrate</name>
    </ligand>
</feature>
<feature type="active site" description="Proton donor" evidence="9">
    <location>
        <position position="62"/>
    </location>
</feature>
<dbReference type="CDD" id="cd04725">
    <property type="entry name" value="OMP_decarboxylase_like"/>
    <property type="match status" value="1"/>
</dbReference>
<dbReference type="SMART" id="SM00934">
    <property type="entry name" value="OMPdecase"/>
    <property type="match status" value="1"/>
</dbReference>
<dbReference type="GO" id="GO:0004590">
    <property type="term" value="F:orotidine-5'-phosphate decarboxylase activity"/>
    <property type="evidence" value="ECO:0007669"/>
    <property type="project" value="UniProtKB-UniRule"/>
</dbReference>
<protein>
    <recommendedName>
        <fullName evidence="9">Orotidine 5'-phosphate decarboxylase</fullName>
        <ecNumber evidence="9">4.1.1.23</ecNumber>
    </recommendedName>
    <alternativeName>
        <fullName evidence="9">OMP decarboxylase</fullName>
        <shortName evidence="9">OMPDCase</shortName>
        <shortName evidence="9">OMPdecase</shortName>
    </alternativeName>
</protein>
<evidence type="ECO:0000256" key="9">
    <source>
        <dbReference type="HAMAP-Rule" id="MF_01200"/>
    </source>
</evidence>
<evidence type="ECO:0000256" key="4">
    <source>
        <dbReference type="ARBA" id="ARBA00022793"/>
    </source>
</evidence>
<comment type="pathway">
    <text evidence="2 9 12">Pyrimidine metabolism; UMP biosynthesis via de novo pathway; UMP from orotate: step 2/2.</text>
</comment>
<dbReference type="GO" id="GO:0005829">
    <property type="term" value="C:cytosol"/>
    <property type="evidence" value="ECO:0007669"/>
    <property type="project" value="TreeGrafter"/>
</dbReference>
<reference evidence="14" key="1">
    <citation type="submission" date="2017-05" db="EMBL/GenBank/DDBJ databases">
        <authorList>
            <person name="Imhoff J.F."/>
            <person name="Rahn T."/>
            <person name="Kuenzel S."/>
            <person name="Neulinger S.C."/>
        </authorList>
    </citation>
    <scope>NUCLEOTIDE SEQUENCE</scope>
    <source>
        <strain evidence="14">DSM 4395</strain>
    </source>
</reference>
<dbReference type="EMBL" id="NHSF01000070">
    <property type="protein sequence ID" value="MBK5931802.1"/>
    <property type="molecule type" value="Genomic_DNA"/>
</dbReference>
<evidence type="ECO:0000259" key="13">
    <source>
        <dbReference type="SMART" id="SM00934"/>
    </source>
</evidence>
<dbReference type="InterPro" id="IPR047596">
    <property type="entry name" value="OMPdecase_bac"/>
</dbReference>
<feature type="binding site" evidence="9 11">
    <location>
        <position position="180"/>
    </location>
    <ligand>
        <name>substrate</name>
    </ligand>
</feature>
<feature type="active site" description="For OMPdecase activity" evidence="10">
    <location>
        <position position="62"/>
    </location>
</feature>
<dbReference type="GO" id="GO:0044205">
    <property type="term" value="P:'de novo' UMP biosynthetic process"/>
    <property type="evidence" value="ECO:0007669"/>
    <property type="project" value="UniProtKB-UniRule"/>
</dbReference>
<feature type="binding site" evidence="9 11">
    <location>
        <position position="209"/>
    </location>
    <ligand>
        <name>substrate</name>
    </ligand>
</feature>
<evidence type="ECO:0000256" key="3">
    <source>
        <dbReference type="ARBA" id="ARBA00011738"/>
    </source>
</evidence>
<dbReference type="SUPFAM" id="SSF51366">
    <property type="entry name" value="Ribulose-phoshate binding barrel"/>
    <property type="match status" value="1"/>
</dbReference>
<evidence type="ECO:0000256" key="7">
    <source>
        <dbReference type="ARBA" id="ARBA00049157"/>
    </source>
</evidence>
<evidence type="ECO:0000256" key="1">
    <source>
        <dbReference type="ARBA" id="ARBA00002356"/>
    </source>
</evidence>
<dbReference type="NCBIfam" id="NF001273">
    <property type="entry name" value="PRK00230.1"/>
    <property type="match status" value="1"/>
</dbReference>
<dbReference type="GO" id="GO:0006207">
    <property type="term" value="P:'de novo' pyrimidine nucleobase biosynthetic process"/>
    <property type="evidence" value="ECO:0007669"/>
    <property type="project" value="InterPro"/>
</dbReference>
<dbReference type="InterPro" id="IPR014732">
    <property type="entry name" value="OMPdecase"/>
</dbReference>
<evidence type="ECO:0000256" key="8">
    <source>
        <dbReference type="ARBA" id="ARBA00061012"/>
    </source>
</evidence>
<dbReference type="EC" id="4.1.1.23" evidence="9"/>
<keyword evidence="4 9" id="KW-0210">Decarboxylase</keyword>
<dbReference type="InterPro" id="IPR011060">
    <property type="entry name" value="RibuloseP-bd_barrel"/>
</dbReference>
<evidence type="ECO:0000256" key="5">
    <source>
        <dbReference type="ARBA" id="ARBA00022975"/>
    </source>
</evidence>
<feature type="binding site" evidence="9 11">
    <location>
        <position position="33"/>
    </location>
    <ligand>
        <name>substrate</name>
    </ligand>
</feature>
<evidence type="ECO:0000256" key="12">
    <source>
        <dbReference type="RuleBase" id="RU000512"/>
    </source>
</evidence>
<dbReference type="AlphaFoldDB" id="A0AAJ0XHM5"/>
<dbReference type="PANTHER" id="PTHR32119:SF2">
    <property type="entry name" value="OROTIDINE 5'-PHOSPHATE DECARBOXYLASE"/>
    <property type="match status" value="1"/>
</dbReference>
<organism evidence="14 15">
    <name type="scientific">Halochromatium salexigens</name>
    <name type="common">Chromatium salexigens</name>
    <dbReference type="NCBI Taxonomy" id="49447"/>
    <lineage>
        <taxon>Bacteria</taxon>
        <taxon>Pseudomonadati</taxon>
        <taxon>Pseudomonadota</taxon>
        <taxon>Gammaproteobacteria</taxon>
        <taxon>Chromatiales</taxon>
        <taxon>Chromatiaceae</taxon>
        <taxon>Halochromatium</taxon>
    </lineage>
</organism>
<evidence type="ECO:0000256" key="10">
    <source>
        <dbReference type="PIRSR" id="PIRSR614732-1"/>
    </source>
</evidence>
<comment type="subunit">
    <text evidence="3 9">Homodimer.</text>
</comment>
<gene>
    <name evidence="9" type="primary">pyrF</name>
    <name evidence="14" type="ORF">CCR82_15030</name>
</gene>
<evidence type="ECO:0000256" key="6">
    <source>
        <dbReference type="ARBA" id="ARBA00023239"/>
    </source>
</evidence>
<comment type="catalytic activity">
    <reaction evidence="7 9 12">
        <text>orotidine 5'-phosphate + H(+) = UMP + CO2</text>
        <dbReference type="Rhea" id="RHEA:11596"/>
        <dbReference type="ChEBI" id="CHEBI:15378"/>
        <dbReference type="ChEBI" id="CHEBI:16526"/>
        <dbReference type="ChEBI" id="CHEBI:57538"/>
        <dbReference type="ChEBI" id="CHEBI:57865"/>
        <dbReference type="EC" id="4.1.1.23"/>
    </reaction>
</comment>
<name>A0AAJ0XHM5_HALSE</name>
<feature type="active site" description="For OMPdecase activity" evidence="10">
    <location>
        <position position="65"/>
    </location>
</feature>
<dbReference type="InterPro" id="IPR018089">
    <property type="entry name" value="OMPdecase_AS"/>
</dbReference>
<dbReference type="Proteomes" id="UP001296967">
    <property type="component" value="Unassembled WGS sequence"/>
</dbReference>
<dbReference type="PROSITE" id="PS00156">
    <property type="entry name" value="OMPDECASE"/>
    <property type="match status" value="1"/>
</dbReference>
<evidence type="ECO:0000313" key="15">
    <source>
        <dbReference type="Proteomes" id="UP001296967"/>
    </source>
</evidence>
<feature type="binding site" evidence="9 11">
    <location>
        <position position="119"/>
    </location>
    <ligand>
        <name>substrate</name>
    </ligand>
</feature>
<sequence>MTETRIIVALDYASADAALTLADRLDPHRCRVKVGKELFTRAGPAVVEQLVKRGFDVFLDLKYHDIPNTVAAACAAAADLGVWMLNVHASGGVAMMQAARERLASLPRRPLLIAVTLLTSLDDDDLTAIGCPGHARERVALLAELSAEADLDGVVCSAREASDLRARLGPERLLVTPGVRPADSANGDQKRIMTPSRAIAAGADHLVIGRPITAAADPQAALSAIEAELAVGSATPR</sequence>
<feature type="domain" description="Orotidine 5'-phosphate decarboxylase" evidence="13">
    <location>
        <begin position="5"/>
        <end position="225"/>
    </location>
</feature>
<dbReference type="InterPro" id="IPR001754">
    <property type="entry name" value="OMPdeCOase_dom"/>
</dbReference>
<keyword evidence="5 9" id="KW-0665">Pyrimidine biosynthesis</keyword>
<dbReference type="NCBIfam" id="TIGR01740">
    <property type="entry name" value="pyrF"/>
    <property type="match status" value="1"/>
</dbReference>
<feature type="binding site" evidence="9">
    <location>
        <begin position="60"/>
        <end position="69"/>
    </location>
    <ligand>
        <name>substrate</name>
    </ligand>
</feature>